<organism evidence="1 2">
    <name type="scientific">Yinghuangia aomiensis</name>
    <dbReference type="NCBI Taxonomy" id="676205"/>
    <lineage>
        <taxon>Bacteria</taxon>
        <taxon>Bacillati</taxon>
        <taxon>Actinomycetota</taxon>
        <taxon>Actinomycetes</taxon>
        <taxon>Kitasatosporales</taxon>
        <taxon>Streptomycetaceae</taxon>
        <taxon>Yinghuangia</taxon>
    </lineage>
</organism>
<keyword evidence="2" id="KW-1185">Reference proteome</keyword>
<evidence type="ECO:0000313" key="2">
    <source>
        <dbReference type="Proteomes" id="UP001500466"/>
    </source>
</evidence>
<protein>
    <submittedName>
        <fullName evidence="1">Uncharacterized protein</fullName>
    </submittedName>
</protein>
<sequence length="233" mass="24755">MLADACGSAGHVPAVLDRFEADVCGGWSELMDHLCPRLDTAFSASFAALPRLAGLASSRRGEERQYVVQAAGAIVACVVSGDDVFEDFSAPIAVLHRLVDESLHETPGADSYVELVQCLLAFEGVERWDRCLEGLNAGEYEVDCPYCGVGLFIVLRDDACFAASGDYALREVATTPLRPSVPGELAGLGERLYVRAVGDGQHRVARGLTYLFGEGDCPDCGTGFSVADRVVGC</sequence>
<accession>A0ABP9HBG5</accession>
<reference evidence="2" key="1">
    <citation type="journal article" date="2019" name="Int. J. Syst. Evol. Microbiol.">
        <title>The Global Catalogue of Microorganisms (GCM) 10K type strain sequencing project: providing services to taxonomists for standard genome sequencing and annotation.</title>
        <authorList>
            <consortium name="The Broad Institute Genomics Platform"/>
            <consortium name="The Broad Institute Genome Sequencing Center for Infectious Disease"/>
            <person name="Wu L."/>
            <person name="Ma J."/>
        </authorList>
    </citation>
    <scope>NUCLEOTIDE SEQUENCE [LARGE SCALE GENOMIC DNA]</scope>
    <source>
        <strain evidence="2">JCM 17986</strain>
    </source>
</reference>
<proteinExistence type="predicted"/>
<dbReference type="Proteomes" id="UP001500466">
    <property type="component" value="Unassembled WGS sequence"/>
</dbReference>
<name>A0ABP9HBG5_9ACTN</name>
<comment type="caution">
    <text evidence="1">The sequence shown here is derived from an EMBL/GenBank/DDBJ whole genome shotgun (WGS) entry which is preliminary data.</text>
</comment>
<dbReference type="EMBL" id="BAABHS010000010">
    <property type="protein sequence ID" value="GAA4966228.1"/>
    <property type="molecule type" value="Genomic_DNA"/>
</dbReference>
<gene>
    <name evidence="1" type="ORF">GCM10023205_33510</name>
</gene>
<evidence type="ECO:0000313" key="1">
    <source>
        <dbReference type="EMBL" id="GAA4966228.1"/>
    </source>
</evidence>